<dbReference type="InterPro" id="IPR002123">
    <property type="entry name" value="Plipid/glycerol_acylTrfase"/>
</dbReference>
<dbReference type="RefSeq" id="WP_074868175.1">
    <property type="nucleotide sequence ID" value="NZ_FOAS01000009.1"/>
</dbReference>
<organism evidence="5 6">
    <name type="scientific">Atopomonas hussainii</name>
    <dbReference type="NCBI Taxonomy" id="1429083"/>
    <lineage>
        <taxon>Bacteria</taxon>
        <taxon>Pseudomonadati</taxon>
        <taxon>Pseudomonadota</taxon>
        <taxon>Gammaproteobacteria</taxon>
        <taxon>Pseudomonadales</taxon>
        <taxon>Pseudomonadaceae</taxon>
        <taxon>Atopomonas</taxon>
    </lineage>
</organism>
<name>A0A1H7NJY2_9GAMM</name>
<keyword evidence="3 5" id="KW-0012">Acyltransferase</keyword>
<evidence type="ECO:0000256" key="2">
    <source>
        <dbReference type="ARBA" id="ARBA00022679"/>
    </source>
</evidence>
<dbReference type="Pfam" id="PF01553">
    <property type="entry name" value="Acyltransferase"/>
    <property type="match status" value="1"/>
</dbReference>
<protein>
    <submittedName>
        <fullName evidence="5">Acyltransferase</fullName>
    </submittedName>
</protein>
<feature type="domain" description="Phospholipid/glycerol acyltransferase" evidence="4">
    <location>
        <begin position="38"/>
        <end position="150"/>
    </location>
</feature>
<dbReference type="AlphaFoldDB" id="A0A1H7NJY2"/>
<dbReference type="CDD" id="cd07988">
    <property type="entry name" value="LPLAT_ABO13168-like"/>
    <property type="match status" value="1"/>
</dbReference>
<sequence length="192" mass="22179">MSGNYLPANAFVQWLGRTTLRMLGWRVEGQLPDLPKYIVIGAHHTSNWDFVLFIAIKFMWRLRARWFGKHTLFAWPWGYIMRLWGGLPIRRHLQLNTVEQAIAAFAEHEHFLLILSPEGTRKKVTRWRSGFYHIAVGAGVPIVTGALDFANKRVVIGAPFYPSGDQTADMQQLHAIFRPYVPKYPQYAYHGD</sequence>
<dbReference type="EMBL" id="FOAS01000009">
    <property type="protein sequence ID" value="SEL23694.1"/>
    <property type="molecule type" value="Genomic_DNA"/>
</dbReference>
<comment type="pathway">
    <text evidence="1">Lipid metabolism.</text>
</comment>
<dbReference type="STRING" id="1429083.GCA_001885685_00733"/>
<dbReference type="GO" id="GO:0006654">
    <property type="term" value="P:phosphatidic acid biosynthetic process"/>
    <property type="evidence" value="ECO:0007669"/>
    <property type="project" value="TreeGrafter"/>
</dbReference>
<dbReference type="GO" id="GO:0003841">
    <property type="term" value="F:1-acylglycerol-3-phosphate O-acyltransferase activity"/>
    <property type="evidence" value="ECO:0007669"/>
    <property type="project" value="TreeGrafter"/>
</dbReference>
<dbReference type="PANTHER" id="PTHR10434:SF9">
    <property type="entry name" value="PHOSPHOLIPID_GLYCEROL ACYLTRANSFERASE DOMAIN-CONTAINING PROTEIN"/>
    <property type="match status" value="1"/>
</dbReference>
<reference evidence="5 6" key="1">
    <citation type="submission" date="2016-10" db="EMBL/GenBank/DDBJ databases">
        <authorList>
            <person name="de Groot N.N."/>
        </authorList>
    </citation>
    <scope>NUCLEOTIDE SEQUENCE [LARGE SCALE GENOMIC DNA]</scope>
    <source>
        <strain evidence="5 6">JCM 19513</strain>
    </source>
</reference>
<proteinExistence type="predicted"/>
<keyword evidence="6" id="KW-1185">Reference proteome</keyword>
<dbReference type="PANTHER" id="PTHR10434">
    <property type="entry name" value="1-ACYL-SN-GLYCEROL-3-PHOSPHATE ACYLTRANSFERASE"/>
    <property type="match status" value="1"/>
</dbReference>
<evidence type="ECO:0000313" key="6">
    <source>
        <dbReference type="Proteomes" id="UP000185766"/>
    </source>
</evidence>
<dbReference type="SMART" id="SM00563">
    <property type="entry name" value="PlsC"/>
    <property type="match status" value="1"/>
</dbReference>
<evidence type="ECO:0000256" key="1">
    <source>
        <dbReference type="ARBA" id="ARBA00005189"/>
    </source>
</evidence>
<evidence type="ECO:0000259" key="4">
    <source>
        <dbReference type="SMART" id="SM00563"/>
    </source>
</evidence>
<dbReference type="Proteomes" id="UP000185766">
    <property type="component" value="Unassembled WGS sequence"/>
</dbReference>
<evidence type="ECO:0000313" key="5">
    <source>
        <dbReference type="EMBL" id="SEL23694.1"/>
    </source>
</evidence>
<evidence type="ECO:0000256" key="3">
    <source>
        <dbReference type="ARBA" id="ARBA00023315"/>
    </source>
</evidence>
<keyword evidence="2 5" id="KW-0808">Transferase</keyword>
<gene>
    <name evidence="5" type="ORF">SAMN05216214_109182</name>
</gene>
<accession>A0A1H7NJY2</accession>
<dbReference type="SUPFAM" id="SSF69593">
    <property type="entry name" value="Glycerol-3-phosphate (1)-acyltransferase"/>
    <property type="match status" value="1"/>
</dbReference>